<dbReference type="InterPro" id="IPR001296">
    <property type="entry name" value="Glyco_trans_1"/>
</dbReference>
<reference evidence="2" key="1">
    <citation type="journal article" date="2015" name="Nature">
        <title>Complex archaea that bridge the gap between prokaryotes and eukaryotes.</title>
        <authorList>
            <person name="Spang A."/>
            <person name="Saw J.H."/>
            <person name="Jorgensen S.L."/>
            <person name="Zaremba-Niedzwiedzka K."/>
            <person name="Martijn J."/>
            <person name="Lind A.E."/>
            <person name="van Eijk R."/>
            <person name="Schleper C."/>
            <person name="Guy L."/>
            <person name="Ettema T.J."/>
        </authorList>
    </citation>
    <scope>NUCLEOTIDE SEQUENCE</scope>
</reference>
<gene>
    <name evidence="2" type="ORF">LCGC14_1174520</name>
</gene>
<dbReference type="AlphaFoldDB" id="A0A0F9PUF4"/>
<sequence>MKIAVVSPNITDLGGISRCVVVLIEALNKRGITPDYYGIHSNKKKIKDLFNKDIKYNFKRIYWPRRAILYSSWMKNLQLILKKYDYIFDFTNTLPLNKNKGKYFSYIFYPEFLTSRGKYNKGLWRLYYLPQQIIAILRRNLFRKQEIDMVCVSKEISDLIHNILGVRLPVLYPPANIDNFKNNTKKKSGVISVGGFSHEKNQLEQVEIAKSFPRIEFNICGNAKRNPRYFDKLKKVAEGIKNVKIYPNLSFDELKEKIIHSEVFLNSGRKDPFSISTVEGIAAGNIPLIHNSGGVVEIVSFKELRYENKEDAIKKLRKILSFSYKKKKELRKKLKKHIKQFDEETFQKNILKIMEKNKNE</sequence>
<organism evidence="2">
    <name type="scientific">marine sediment metagenome</name>
    <dbReference type="NCBI Taxonomy" id="412755"/>
    <lineage>
        <taxon>unclassified sequences</taxon>
        <taxon>metagenomes</taxon>
        <taxon>ecological metagenomes</taxon>
    </lineage>
</organism>
<dbReference type="PANTHER" id="PTHR45919:SF1">
    <property type="entry name" value="GDP-MAN:MAN(3)GLCNAC(2)-PP-DOL ALPHA-1,2-MANNOSYLTRANSFERASE"/>
    <property type="match status" value="1"/>
</dbReference>
<protein>
    <recommendedName>
        <fullName evidence="1">Glycosyl transferase family 1 domain-containing protein</fullName>
    </recommendedName>
</protein>
<name>A0A0F9PUF4_9ZZZZ</name>
<evidence type="ECO:0000259" key="1">
    <source>
        <dbReference type="Pfam" id="PF00534"/>
    </source>
</evidence>
<dbReference type="GO" id="GO:0006487">
    <property type="term" value="P:protein N-linked glycosylation"/>
    <property type="evidence" value="ECO:0007669"/>
    <property type="project" value="TreeGrafter"/>
</dbReference>
<proteinExistence type="predicted"/>
<accession>A0A0F9PUF4</accession>
<dbReference type="GO" id="GO:0016020">
    <property type="term" value="C:membrane"/>
    <property type="evidence" value="ECO:0007669"/>
    <property type="project" value="TreeGrafter"/>
</dbReference>
<dbReference type="Pfam" id="PF00534">
    <property type="entry name" value="Glycos_transf_1"/>
    <property type="match status" value="1"/>
</dbReference>
<dbReference type="EMBL" id="LAZR01005833">
    <property type="protein sequence ID" value="KKM96797.1"/>
    <property type="molecule type" value="Genomic_DNA"/>
</dbReference>
<feature type="domain" description="Glycosyl transferase family 1" evidence="1">
    <location>
        <begin position="181"/>
        <end position="337"/>
    </location>
</feature>
<dbReference type="SUPFAM" id="SSF53756">
    <property type="entry name" value="UDP-Glycosyltransferase/glycogen phosphorylase"/>
    <property type="match status" value="1"/>
</dbReference>
<dbReference type="GO" id="GO:0004377">
    <property type="term" value="F:GDP-Man:Man(3)GlcNAc(2)-PP-Dol alpha-1,2-mannosyltransferase activity"/>
    <property type="evidence" value="ECO:0007669"/>
    <property type="project" value="InterPro"/>
</dbReference>
<evidence type="ECO:0000313" key="2">
    <source>
        <dbReference type="EMBL" id="KKM96797.1"/>
    </source>
</evidence>
<dbReference type="InterPro" id="IPR038013">
    <property type="entry name" value="ALG11"/>
</dbReference>
<dbReference type="CDD" id="cd03801">
    <property type="entry name" value="GT4_PimA-like"/>
    <property type="match status" value="1"/>
</dbReference>
<dbReference type="PANTHER" id="PTHR45919">
    <property type="entry name" value="GDP-MAN:MAN(3)GLCNAC(2)-PP-DOL ALPHA-1,2-MANNOSYLTRANSFERASE"/>
    <property type="match status" value="1"/>
</dbReference>
<dbReference type="Gene3D" id="3.40.50.2000">
    <property type="entry name" value="Glycogen Phosphorylase B"/>
    <property type="match status" value="2"/>
</dbReference>
<comment type="caution">
    <text evidence="2">The sequence shown here is derived from an EMBL/GenBank/DDBJ whole genome shotgun (WGS) entry which is preliminary data.</text>
</comment>